<evidence type="ECO:0000313" key="2">
    <source>
        <dbReference type="EMBL" id="MET3655173.1"/>
    </source>
</evidence>
<keyword evidence="3" id="KW-1185">Reference proteome</keyword>
<keyword evidence="1" id="KW-0812">Transmembrane</keyword>
<keyword evidence="1" id="KW-1133">Transmembrane helix</keyword>
<proteinExistence type="predicted"/>
<organism evidence="2 3">
    <name type="scientific">Sporosarcina psychrophila</name>
    <name type="common">Bacillus psychrophilus</name>
    <dbReference type="NCBI Taxonomy" id="1476"/>
    <lineage>
        <taxon>Bacteria</taxon>
        <taxon>Bacillati</taxon>
        <taxon>Bacillota</taxon>
        <taxon>Bacilli</taxon>
        <taxon>Bacillales</taxon>
        <taxon>Caryophanaceae</taxon>
        <taxon>Sporosarcina</taxon>
    </lineage>
</organism>
<protein>
    <submittedName>
        <fullName evidence="2">ABC-type molybdate transport system permease subunit</fullName>
    </submittedName>
</protein>
<evidence type="ECO:0000313" key="3">
    <source>
        <dbReference type="Proteomes" id="UP001549104"/>
    </source>
</evidence>
<feature type="transmembrane region" description="Helical" evidence="1">
    <location>
        <begin position="24"/>
        <end position="42"/>
    </location>
</feature>
<reference evidence="2 3" key="1">
    <citation type="submission" date="2024-06" db="EMBL/GenBank/DDBJ databases">
        <title>Sorghum-associated microbial communities from plants grown in Nebraska, USA.</title>
        <authorList>
            <person name="Schachtman D."/>
        </authorList>
    </citation>
    <scope>NUCLEOTIDE SEQUENCE [LARGE SCALE GENOMIC DNA]</scope>
    <source>
        <strain evidence="2 3">1288</strain>
    </source>
</reference>
<evidence type="ECO:0000256" key="1">
    <source>
        <dbReference type="SAM" id="Phobius"/>
    </source>
</evidence>
<dbReference type="Proteomes" id="UP001549104">
    <property type="component" value="Unassembled WGS sequence"/>
</dbReference>
<keyword evidence="1" id="KW-0472">Membrane</keyword>
<gene>
    <name evidence="2" type="ORF">ABIC55_000257</name>
</gene>
<accession>A0ABV2K541</accession>
<dbReference type="EMBL" id="JBEPME010000001">
    <property type="protein sequence ID" value="MET3655173.1"/>
    <property type="molecule type" value="Genomic_DNA"/>
</dbReference>
<sequence length="68" mass="8188">MEWFSEVRYDYRNRYERVWDSMKLIAWLGLLAGVVLTFARVLGKFGAILIETEKVITRIYRFEKGRLI</sequence>
<dbReference type="RefSeq" id="WP_187046087.1">
    <property type="nucleotide sequence ID" value="NZ_CP146246.1"/>
</dbReference>
<name>A0ABV2K541_SPOPS</name>
<comment type="caution">
    <text evidence="2">The sequence shown here is derived from an EMBL/GenBank/DDBJ whole genome shotgun (WGS) entry which is preliminary data.</text>
</comment>